<sequence length="148" mass="16557">MSKKMRAVVCVFLFMFFIGISDITLMRVSAEPNTEAVTSIPHTSIDTGTADRDIAVEILCDHLSEDIADLTTQMRECNVSDLIETDDYAYAYFDKDFSTSPVYDVYAVIRMENGTYTFVTLNTPEKLTDGQVDQLLRQIAQNPDSSAS</sequence>
<organism evidence="1 2">
    <name type="scientific">Diplocloster agilis</name>
    <dbReference type="NCBI Taxonomy" id="2850323"/>
    <lineage>
        <taxon>Bacteria</taxon>
        <taxon>Bacillati</taxon>
        <taxon>Bacillota</taxon>
        <taxon>Clostridia</taxon>
        <taxon>Lachnospirales</taxon>
        <taxon>Lachnospiraceae</taxon>
        <taxon>Diplocloster</taxon>
    </lineage>
</organism>
<keyword evidence="2" id="KW-1185">Reference proteome</keyword>
<dbReference type="Proteomes" id="UP000712157">
    <property type="component" value="Unassembled WGS sequence"/>
</dbReference>
<gene>
    <name evidence="1" type="ORF">KTH89_17155</name>
</gene>
<protein>
    <submittedName>
        <fullName evidence="1">Uncharacterized protein</fullName>
    </submittedName>
</protein>
<evidence type="ECO:0000313" key="1">
    <source>
        <dbReference type="EMBL" id="MBU9738274.1"/>
    </source>
</evidence>
<name>A0A949NG06_9FIRM</name>
<accession>A0A949NG06</accession>
<dbReference type="EMBL" id="JAHQCW010000032">
    <property type="protein sequence ID" value="MBU9738274.1"/>
    <property type="molecule type" value="Genomic_DNA"/>
</dbReference>
<reference evidence="1" key="1">
    <citation type="submission" date="2021-06" db="EMBL/GenBank/DDBJ databases">
        <title>Description of novel taxa of the family Lachnospiraceae.</title>
        <authorList>
            <person name="Chaplin A.V."/>
            <person name="Sokolova S.R."/>
            <person name="Pikina A.P."/>
            <person name="Korzhanova M."/>
            <person name="Belova V."/>
            <person name="Korostin D."/>
            <person name="Efimov B.A."/>
        </authorList>
    </citation>
    <scope>NUCLEOTIDE SEQUENCE</scope>
    <source>
        <strain evidence="1">ASD5720</strain>
    </source>
</reference>
<evidence type="ECO:0000313" key="2">
    <source>
        <dbReference type="Proteomes" id="UP000712157"/>
    </source>
</evidence>
<dbReference type="AlphaFoldDB" id="A0A949NG06"/>
<comment type="caution">
    <text evidence="1">The sequence shown here is derived from an EMBL/GenBank/DDBJ whole genome shotgun (WGS) entry which is preliminary data.</text>
</comment>
<dbReference type="RefSeq" id="WP_238722512.1">
    <property type="nucleotide sequence ID" value="NZ_JAHQCW010000032.1"/>
</dbReference>
<proteinExistence type="predicted"/>